<accession>A0A0D2X3G1</accession>
<comment type="similarity">
    <text evidence="4">Belongs to the globin family.</text>
</comment>
<dbReference type="InterPro" id="IPR000971">
    <property type="entry name" value="Globin"/>
</dbReference>
<dbReference type="GO" id="GO:0071949">
    <property type="term" value="F:FAD binding"/>
    <property type="evidence" value="ECO:0007669"/>
    <property type="project" value="TreeGrafter"/>
</dbReference>
<dbReference type="GO" id="GO:0019825">
    <property type="term" value="F:oxygen binding"/>
    <property type="evidence" value="ECO:0007669"/>
    <property type="project" value="InterPro"/>
</dbReference>
<dbReference type="GO" id="GO:0046210">
    <property type="term" value="P:nitric oxide catabolic process"/>
    <property type="evidence" value="ECO:0007669"/>
    <property type="project" value="TreeGrafter"/>
</dbReference>
<dbReference type="AlphaFoldDB" id="A0A0D2X3G1"/>
<dbReference type="InterPro" id="IPR044399">
    <property type="entry name" value="Mb-like_M"/>
</dbReference>
<feature type="compositionally biased region" description="Low complexity" evidence="5">
    <location>
        <begin position="45"/>
        <end position="59"/>
    </location>
</feature>
<reference evidence="8" key="1">
    <citation type="submission" date="2011-02" db="EMBL/GenBank/DDBJ databases">
        <title>The Genome Sequence of Capsaspora owczarzaki ATCC 30864.</title>
        <authorList>
            <person name="Russ C."/>
            <person name="Cuomo C."/>
            <person name="Burger G."/>
            <person name="Gray M.W."/>
            <person name="Holland P.W.H."/>
            <person name="King N."/>
            <person name="Lang F.B.F."/>
            <person name="Roger A.J."/>
            <person name="Ruiz-Trillo I."/>
            <person name="Young S.K."/>
            <person name="Zeng Q."/>
            <person name="Gargeya S."/>
            <person name="Alvarado L."/>
            <person name="Berlin A."/>
            <person name="Chapman S.B."/>
            <person name="Chen Z."/>
            <person name="Freedman E."/>
            <person name="Gellesch M."/>
            <person name="Goldberg J."/>
            <person name="Griggs A."/>
            <person name="Gujja S."/>
            <person name="Heilman E."/>
            <person name="Heiman D."/>
            <person name="Howarth C."/>
            <person name="Mehta T."/>
            <person name="Neiman D."/>
            <person name="Pearson M."/>
            <person name="Roberts A."/>
            <person name="Saif S."/>
            <person name="Shea T."/>
            <person name="Shenoy N."/>
            <person name="Sisk P."/>
            <person name="Stolte C."/>
            <person name="Sykes S."/>
            <person name="White J."/>
            <person name="Yandava C."/>
            <person name="Haas B."/>
            <person name="Nusbaum C."/>
            <person name="Birren B."/>
        </authorList>
    </citation>
    <scope>NUCLEOTIDE SEQUENCE</scope>
    <source>
        <strain evidence="8">ATCC 30864</strain>
    </source>
</reference>
<evidence type="ECO:0000313" key="7">
    <source>
        <dbReference type="EMBL" id="KJE94249.1"/>
    </source>
</evidence>
<dbReference type="PhylomeDB" id="A0A0D2X3G1"/>
<keyword evidence="1 4" id="KW-0349">Heme</keyword>
<gene>
    <name evidence="7" type="ORF">CAOG_004918</name>
</gene>
<dbReference type="PANTHER" id="PTHR43396">
    <property type="entry name" value="FLAVOHEMOPROTEIN"/>
    <property type="match status" value="1"/>
</dbReference>
<dbReference type="GO" id="GO:0020037">
    <property type="term" value="F:heme binding"/>
    <property type="evidence" value="ECO:0007669"/>
    <property type="project" value="InterPro"/>
</dbReference>
<feature type="region of interest" description="Disordered" evidence="5">
    <location>
        <begin position="31"/>
        <end position="59"/>
    </location>
</feature>
<evidence type="ECO:0000256" key="2">
    <source>
        <dbReference type="ARBA" id="ARBA00022723"/>
    </source>
</evidence>
<dbReference type="InterPro" id="IPR009050">
    <property type="entry name" value="Globin-like_sf"/>
</dbReference>
<dbReference type="SUPFAM" id="SSF46458">
    <property type="entry name" value="Globin-like"/>
    <property type="match status" value="2"/>
</dbReference>
<proteinExistence type="inferred from homology"/>
<evidence type="ECO:0000256" key="3">
    <source>
        <dbReference type="ARBA" id="ARBA00023004"/>
    </source>
</evidence>
<keyword evidence="8" id="KW-1185">Reference proteome</keyword>
<dbReference type="Gene3D" id="1.10.490.10">
    <property type="entry name" value="Globins"/>
    <property type="match status" value="2"/>
</dbReference>
<dbReference type="GO" id="GO:0008941">
    <property type="term" value="F:nitric oxide dioxygenase NAD(P)H activity"/>
    <property type="evidence" value="ECO:0007669"/>
    <property type="project" value="TreeGrafter"/>
</dbReference>
<feature type="domain" description="Globin" evidence="6">
    <location>
        <begin position="96"/>
        <end position="238"/>
    </location>
</feature>
<dbReference type="OrthoDB" id="61288at2759"/>
<evidence type="ECO:0000256" key="1">
    <source>
        <dbReference type="ARBA" id="ARBA00022617"/>
    </source>
</evidence>
<keyword evidence="3" id="KW-0408">Iron</keyword>
<dbReference type="STRING" id="595528.A0A0D2X3G1"/>
<evidence type="ECO:0000256" key="4">
    <source>
        <dbReference type="RuleBase" id="RU000356"/>
    </source>
</evidence>
<dbReference type="InParanoid" id="A0A0D2X3G1"/>
<dbReference type="GO" id="GO:0046872">
    <property type="term" value="F:metal ion binding"/>
    <property type="evidence" value="ECO:0007669"/>
    <property type="project" value="UniProtKB-KW"/>
</dbReference>
<dbReference type="CDD" id="cd01040">
    <property type="entry name" value="Mb-like"/>
    <property type="match status" value="1"/>
</dbReference>
<dbReference type="InterPro" id="IPR012292">
    <property type="entry name" value="Globin/Proto"/>
</dbReference>
<evidence type="ECO:0000259" key="6">
    <source>
        <dbReference type="PROSITE" id="PS01033"/>
    </source>
</evidence>
<dbReference type="GO" id="GO:0071500">
    <property type="term" value="P:cellular response to nitrosative stress"/>
    <property type="evidence" value="ECO:0007669"/>
    <property type="project" value="TreeGrafter"/>
</dbReference>
<keyword evidence="4" id="KW-0813">Transport</keyword>
<sequence>MSGTHTPSAATPAVSGCPVMHHGMSRGNMAVCPVTGMSAPPTPNRSRSGSISSVSSSTSQSSALSAHSALSSRSTTSSMSGISDLGPMLSSQMLDLLRHETRDAIQSSWALAIQKHDDHDVTPVATFVNILFAKLFEVCPETRLVFGHDMVRQGKSLSSILTGMLEFVVHPKKLQSQVKRLAHMHVGLGVTPDMFEAFGFSLLYTIRVRIGSAWNQQIERVWVDTYGGVSNILSQHMSHITLDANDIPSWMVSRYLEHHAVMMATWKEATDADSGERVLNGFFTRLQVNDPQASHIYETADARMRKVIIWSAVTKILDCLENPRSLRKELKPLAQSHAHMGVTPQMIDAFGTSLCAVLKEVLQEKYTTEVDVVWRRCFRLFAAQFSLSLERYSKSKNKNGKQACVIS</sequence>
<dbReference type="PROSITE" id="PS01033">
    <property type="entry name" value="GLOBIN"/>
    <property type="match status" value="1"/>
</dbReference>
<dbReference type="GO" id="GO:0005344">
    <property type="term" value="F:oxygen carrier activity"/>
    <property type="evidence" value="ECO:0007669"/>
    <property type="project" value="UniProtKB-KW"/>
</dbReference>
<evidence type="ECO:0000256" key="5">
    <source>
        <dbReference type="SAM" id="MobiDB-lite"/>
    </source>
</evidence>
<dbReference type="EMBL" id="KE346366">
    <property type="protein sequence ID" value="KJE94249.1"/>
    <property type="molecule type" value="Genomic_DNA"/>
</dbReference>
<keyword evidence="2" id="KW-0479">Metal-binding</keyword>
<protein>
    <recommendedName>
        <fullName evidence="6">Globin domain-containing protein</fullName>
    </recommendedName>
</protein>
<keyword evidence="4" id="KW-0561">Oxygen transport</keyword>
<dbReference type="Proteomes" id="UP000008743">
    <property type="component" value="Unassembled WGS sequence"/>
</dbReference>
<dbReference type="PANTHER" id="PTHR43396:SF3">
    <property type="entry name" value="FLAVOHEMOPROTEIN"/>
    <property type="match status" value="1"/>
</dbReference>
<evidence type="ECO:0000313" key="8">
    <source>
        <dbReference type="Proteomes" id="UP000008743"/>
    </source>
</evidence>
<dbReference type="Pfam" id="PF00042">
    <property type="entry name" value="Globin"/>
    <property type="match status" value="2"/>
</dbReference>
<name>A0A0D2X3G1_CAPO3</name>
<organism evidence="7 8">
    <name type="scientific">Capsaspora owczarzaki (strain ATCC 30864)</name>
    <dbReference type="NCBI Taxonomy" id="595528"/>
    <lineage>
        <taxon>Eukaryota</taxon>
        <taxon>Filasterea</taxon>
        <taxon>Capsaspora</taxon>
    </lineage>
</organism>
<dbReference type="RefSeq" id="XP_004347669.1">
    <property type="nucleotide sequence ID" value="XM_004347619.2"/>
</dbReference>